<keyword evidence="8" id="KW-0732">Signal</keyword>
<dbReference type="Pfam" id="PF19272">
    <property type="entry name" value="ASMase_C"/>
    <property type="match status" value="1"/>
</dbReference>
<evidence type="ECO:0000256" key="6">
    <source>
        <dbReference type="ARBA" id="ARBA00022525"/>
    </source>
</evidence>
<evidence type="ECO:0000256" key="15">
    <source>
        <dbReference type="SAM" id="Phobius"/>
    </source>
</evidence>
<dbReference type="AlphaFoldDB" id="A0A8T0DYT9"/>
<keyword evidence="9" id="KW-0378">Hydrolase</keyword>
<dbReference type="GO" id="GO:0046872">
    <property type="term" value="F:metal ion binding"/>
    <property type="evidence" value="ECO:0007669"/>
    <property type="project" value="UniProtKB-KW"/>
</dbReference>
<sequence length="793" mass="91523">MATGTNTRMSDEELLRLPPQELVRKLRRAEAENMKLMMSHGALVKDINQRMQAHLQEIRNLNEMNQRFRDDNQELRDLCCFLDDDRQKGRKLAREWQRFGRYTASVMRQEVASYQSKLQELENKQQELIRDNLELKKLCLCLDEERSRSTCSQCGEPLNCRRDDGDGSSSSTNNEELGLLSPIHSSFSSYRMGQNMDDSGQRHRSVINAQVLQYIKSLERKIQELEEEKFRDMKNKMNHGFYGKNSWTDANSRDPLKLNDNMSISKPEAVVHAMKVLEVHEQMEKSLESDLESEELAEGERALVREMCNVAWRKLEDGAFWHITDIHVDRNYSRYGNKENLCHEEETSSGTGKRHPSSDNGMYGNFLCDTPWLLLNLTVASMYTIKVPDFIIWTGDNIPHIKKGLLDWNEIYETQKNITLLLKSVFYKTPILPSIGNHDTFPPYILPTDNSSFAIYKGYLEKGGWMELLSDTDTSTFEKGGYYSMLVKESLRIISLNTILWNYQNKLTENIEDPADQFQWLEETLQNSSVNSEKVYIIGHIPPGYSNRAPPGQKGFLLYHPQHLEFYLKIIFNYSSIIAGQFYAHLHADMFQLFRNGSEGEFISSSLLAPSVTPWYEGSGQSVSLPINPSIRLVHYSFPDFKLLDYNQYFLNLIKANSEKSNETAMYELLYSFTTFFGVKDLTTQSLVKHYQRLQRSSLWFNAFFKFLTAGMQTAVCDKTCKVAQLCAIAAIRPDDYDNCWRVAESLTTNQLTISKNSIIIFIGISVIPVIILLLIIAYIVYRKVKSSQNKSD</sequence>
<evidence type="ECO:0000256" key="2">
    <source>
        <dbReference type="ARBA" id="ARBA00004536"/>
    </source>
</evidence>
<keyword evidence="15" id="KW-1133">Transmembrane helix</keyword>
<feature type="coiled-coil region" evidence="14">
    <location>
        <begin position="104"/>
        <end position="138"/>
    </location>
</feature>
<dbReference type="GO" id="GO:0005615">
    <property type="term" value="C:extracellular space"/>
    <property type="evidence" value="ECO:0007669"/>
    <property type="project" value="TreeGrafter"/>
</dbReference>
<evidence type="ECO:0000256" key="13">
    <source>
        <dbReference type="ARBA" id="ARBA00023180"/>
    </source>
</evidence>
<evidence type="ECO:0000256" key="9">
    <source>
        <dbReference type="ARBA" id="ARBA00022801"/>
    </source>
</evidence>
<organism evidence="18 19">
    <name type="scientific">Argiope bruennichi</name>
    <name type="common">Wasp spider</name>
    <name type="synonym">Aranea bruennichi</name>
    <dbReference type="NCBI Taxonomy" id="94029"/>
    <lineage>
        <taxon>Eukaryota</taxon>
        <taxon>Metazoa</taxon>
        <taxon>Ecdysozoa</taxon>
        <taxon>Arthropoda</taxon>
        <taxon>Chelicerata</taxon>
        <taxon>Arachnida</taxon>
        <taxon>Araneae</taxon>
        <taxon>Araneomorphae</taxon>
        <taxon>Entelegynae</taxon>
        <taxon>Araneoidea</taxon>
        <taxon>Araneidae</taxon>
        <taxon>Argiope</taxon>
    </lineage>
</organism>
<evidence type="ECO:0000256" key="3">
    <source>
        <dbReference type="ARBA" id="ARBA00004613"/>
    </source>
</evidence>
<dbReference type="PANTHER" id="PTHR10340:SF57">
    <property type="entry name" value="METALLOPHOS DOMAIN-CONTAINING PROTEIN"/>
    <property type="match status" value="1"/>
</dbReference>
<evidence type="ECO:0000313" key="18">
    <source>
        <dbReference type="EMBL" id="KAF8763698.1"/>
    </source>
</evidence>
<dbReference type="Proteomes" id="UP000807504">
    <property type="component" value="Unassembled WGS sequence"/>
</dbReference>
<evidence type="ECO:0000256" key="11">
    <source>
        <dbReference type="ARBA" id="ARBA00022949"/>
    </source>
</evidence>
<keyword evidence="19" id="KW-1185">Reference proteome</keyword>
<evidence type="ECO:0000256" key="5">
    <source>
        <dbReference type="ARBA" id="ARBA00009052"/>
    </source>
</evidence>
<dbReference type="InterPro" id="IPR029052">
    <property type="entry name" value="Metallo-depent_PP-like"/>
</dbReference>
<dbReference type="Pfam" id="PF10226">
    <property type="entry name" value="CCDC85"/>
    <property type="match status" value="1"/>
</dbReference>
<feature type="coiled-coil region" evidence="14">
    <location>
        <begin position="208"/>
        <end position="235"/>
    </location>
</feature>
<dbReference type="SUPFAM" id="SSF56300">
    <property type="entry name" value="Metallo-dependent phosphatases"/>
    <property type="match status" value="1"/>
</dbReference>
<feature type="domain" description="Sphingomyelin phosphodiesterase C-terminal" evidence="17">
    <location>
        <begin position="603"/>
        <end position="742"/>
    </location>
</feature>
<dbReference type="GO" id="GO:0008081">
    <property type="term" value="F:phosphoric diester hydrolase activity"/>
    <property type="evidence" value="ECO:0007669"/>
    <property type="project" value="TreeGrafter"/>
</dbReference>
<keyword evidence="15" id="KW-0472">Membrane</keyword>
<evidence type="ECO:0000313" key="19">
    <source>
        <dbReference type="Proteomes" id="UP000807504"/>
    </source>
</evidence>
<evidence type="ECO:0000259" key="17">
    <source>
        <dbReference type="Pfam" id="PF19272"/>
    </source>
</evidence>
<evidence type="ECO:0000256" key="1">
    <source>
        <dbReference type="ARBA" id="ARBA00001947"/>
    </source>
</evidence>
<dbReference type="GO" id="GO:0005912">
    <property type="term" value="C:adherens junction"/>
    <property type="evidence" value="ECO:0007669"/>
    <property type="project" value="UniProtKB-SubCell"/>
</dbReference>
<comment type="caution">
    <text evidence="18">The sequence shown here is derived from an EMBL/GenBank/DDBJ whole genome shotgun (WGS) entry which is preliminary data.</text>
</comment>
<evidence type="ECO:0000256" key="14">
    <source>
        <dbReference type="SAM" id="Coils"/>
    </source>
</evidence>
<dbReference type="Gene3D" id="3.60.21.10">
    <property type="match status" value="1"/>
</dbReference>
<evidence type="ECO:0000256" key="4">
    <source>
        <dbReference type="ARBA" id="ARBA00008234"/>
    </source>
</evidence>
<dbReference type="InterPro" id="IPR041805">
    <property type="entry name" value="ASMase/PPN1_MPP"/>
</dbReference>
<dbReference type="InterPro" id="IPR019359">
    <property type="entry name" value="CCDC85"/>
</dbReference>
<comment type="similarity">
    <text evidence="4">Belongs to the acid sphingomyelinase family.</text>
</comment>
<evidence type="ECO:0000256" key="12">
    <source>
        <dbReference type="ARBA" id="ARBA00023054"/>
    </source>
</evidence>
<protein>
    <submittedName>
        <fullName evidence="18">Acid sphingomyelinase-like phosphodiesterase</fullName>
    </submittedName>
</protein>
<reference evidence="18" key="2">
    <citation type="submission" date="2020-06" db="EMBL/GenBank/DDBJ databases">
        <authorList>
            <person name="Sheffer M."/>
        </authorList>
    </citation>
    <scope>NUCLEOTIDE SEQUENCE</scope>
</reference>
<feature type="transmembrane region" description="Helical" evidence="15">
    <location>
        <begin position="759"/>
        <end position="782"/>
    </location>
</feature>
<evidence type="ECO:0000256" key="7">
    <source>
        <dbReference type="ARBA" id="ARBA00022723"/>
    </source>
</evidence>
<name>A0A8T0DYT9_ARGBR</name>
<dbReference type="EMBL" id="JABXBU010002231">
    <property type="protein sequence ID" value="KAF8763698.1"/>
    <property type="molecule type" value="Genomic_DNA"/>
</dbReference>
<keyword evidence="12 14" id="KW-0175">Coiled coil</keyword>
<comment type="cofactor">
    <cofactor evidence="1">
        <name>Zn(2+)</name>
        <dbReference type="ChEBI" id="CHEBI:29105"/>
    </cofactor>
</comment>
<feature type="domain" description="Calcineurin-like phosphoesterase" evidence="16">
    <location>
        <begin position="320"/>
        <end position="555"/>
    </location>
</feature>
<dbReference type="InterPro" id="IPR045473">
    <property type="entry name" value="ASM_C"/>
</dbReference>
<keyword evidence="11" id="KW-0965">Cell junction</keyword>
<evidence type="ECO:0000256" key="8">
    <source>
        <dbReference type="ARBA" id="ARBA00022729"/>
    </source>
</evidence>
<keyword evidence="7" id="KW-0479">Metal-binding</keyword>
<feature type="coiled-coil region" evidence="14">
    <location>
        <begin position="44"/>
        <end position="78"/>
    </location>
</feature>
<comment type="similarity">
    <text evidence="5">Belongs to the CCDC85 family.</text>
</comment>
<evidence type="ECO:0000256" key="10">
    <source>
        <dbReference type="ARBA" id="ARBA00022833"/>
    </source>
</evidence>
<accession>A0A8T0DYT9</accession>
<dbReference type="CDD" id="cd00842">
    <property type="entry name" value="MPP_ASMase"/>
    <property type="match status" value="1"/>
</dbReference>
<keyword evidence="10" id="KW-0862">Zinc</keyword>
<dbReference type="Pfam" id="PF00149">
    <property type="entry name" value="Metallophos"/>
    <property type="match status" value="1"/>
</dbReference>
<dbReference type="InterPro" id="IPR004843">
    <property type="entry name" value="Calcineurin-like_PHP"/>
</dbReference>
<gene>
    <name evidence="18" type="ORF">HNY73_021854</name>
</gene>
<keyword evidence="15" id="KW-0812">Transmembrane</keyword>
<dbReference type="PANTHER" id="PTHR10340">
    <property type="entry name" value="SPHINGOMYELIN PHOSPHODIESTERASE"/>
    <property type="match status" value="1"/>
</dbReference>
<evidence type="ECO:0000259" key="16">
    <source>
        <dbReference type="Pfam" id="PF00149"/>
    </source>
</evidence>
<keyword evidence="13" id="KW-0325">Glycoprotein</keyword>
<proteinExistence type="inferred from homology"/>
<keyword evidence="6" id="KW-0964">Secreted</keyword>
<reference evidence="18" key="1">
    <citation type="journal article" date="2020" name="bioRxiv">
        <title>Chromosome-level reference genome of the European wasp spider Argiope bruennichi: a resource for studies on range expansion and evolutionary adaptation.</title>
        <authorList>
            <person name="Sheffer M.M."/>
            <person name="Hoppe A."/>
            <person name="Krehenwinkel H."/>
            <person name="Uhl G."/>
            <person name="Kuss A.W."/>
            <person name="Jensen L."/>
            <person name="Jensen C."/>
            <person name="Gillespie R.G."/>
            <person name="Hoff K.J."/>
            <person name="Prost S."/>
        </authorList>
    </citation>
    <scope>NUCLEOTIDE SEQUENCE</scope>
</reference>
<comment type="subcellular location">
    <subcellularLocation>
        <location evidence="2">Cell junction</location>
        <location evidence="2">Adherens junction</location>
    </subcellularLocation>
    <subcellularLocation>
        <location evidence="3">Secreted</location>
    </subcellularLocation>
</comment>